<sequence>MANYIISYDLNGQRPTHAEMDKHIEKLGTCAYRILETVWYVNSTKTRQDMATYVSAILSNNDSYIVVDATDMSFRKLLVSDQKLIDCWAK</sequence>
<evidence type="ECO:0000313" key="1">
    <source>
        <dbReference type="EMBL" id="CVI15246.1"/>
    </source>
</evidence>
<protein>
    <recommendedName>
        <fullName evidence="3">SinR-like protein</fullName>
    </recommendedName>
</protein>
<dbReference type="Proteomes" id="UP000192074">
    <property type="component" value="Unassembled WGS sequence"/>
</dbReference>
<dbReference type="AlphaFoldDB" id="A0A822UYW7"/>
<evidence type="ECO:0008006" key="3">
    <source>
        <dbReference type="Google" id="ProtNLM"/>
    </source>
</evidence>
<reference evidence="1 2" key="1">
    <citation type="submission" date="2016-01" db="EMBL/GenBank/DDBJ databases">
        <authorList>
            <person name="Regsiter A."/>
            <person name="william w."/>
        </authorList>
    </citation>
    <scope>NUCLEOTIDE SEQUENCE [LARGE SCALE GENOMIC DNA]</scope>
    <source>
        <strain evidence="1 2">B6</strain>
    </source>
</reference>
<name>A0A822UYW7_AGRTU</name>
<proteinExistence type="predicted"/>
<comment type="caution">
    <text evidence="1">The sequence shown here is derived from an EMBL/GenBank/DDBJ whole genome shotgun (WGS) entry which is preliminary data.</text>
</comment>
<evidence type="ECO:0000313" key="2">
    <source>
        <dbReference type="Proteomes" id="UP000192074"/>
    </source>
</evidence>
<accession>A0A822UYW7</accession>
<gene>
    <name evidence="1" type="ORF">AGR4A_Cc190039</name>
</gene>
<dbReference type="EMBL" id="FCNL01000011">
    <property type="protein sequence ID" value="CVI15246.1"/>
    <property type="molecule type" value="Genomic_DNA"/>
</dbReference>
<organism evidence="1 2">
    <name type="scientific">Agrobacterium tumefaciens str. B6</name>
    <dbReference type="NCBI Taxonomy" id="1183423"/>
    <lineage>
        <taxon>Bacteria</taxon>
        <taxon>Pseudomonadati</taxon>
        <taxon>Pseudomonadota</taxon>
        <taxon>Alphaproteobacteria</taxon>
        <taxon>Hyphomicrobiales</taxon>
        <taxon>Rhizobiaceae</taxon>
        <taxon>Rhizobium/Agrobacterium group</taxon>
        <taxon>Agrobacterium</taxon>
        <taxon>Agrobacterium tumefaciens complex</taxon>
    </lineage>
</organism>